<keyword evidence="3" id="KW-1185">Reference proteome</keyword>
<name>A0A1H9RBW7_9BACI</name>
<dbReference type="AlphaFoldDB" id="A0A1H9RBW7"/>
<protein>
    <submittedName>
        <fullName evidence="2">Uncharacterized protein</fullName>
    </submittedName>
</protein>
<organism evidence="2 3">
    <name type="scientific">Salisediminibacterium halotolerans</name>
    <dbReference type="NCBI Taxonomy" id="517425"/>
    <lineage>
        <taxon>Bacteria</taxon>
        <taxon>Bacillati</taxon>
        <taxon>Bacillota</taxon>
        <taxon>Bacilli</taxon>
        <taxon>Bacillales</taxon>
        <taxon>Bacillaceae</taxon>
        <taxon>Salisediminibacterium</taxon>
    </lineage>
</organism>
<dbReference type="EMBL" id="FOGV01000004">
    <property type="protein sequence ID" value="SER69423.1"/>
    <property type="molecule type" value="Genomic_DNA"/>
</dbReference>
<gene>
    <name evidence="2" type="ORF">SAMN05444126_10474</name>
</gene>
<keyword evidence="1" id="KW-0812">Transmembrane</keyword>
<comment type="caution">
    <text evidence="2">The sequence shown here is derived from an EMBL/GenBank/DDBJ whole genome shotgun (WGS) entry which is preliminary data.</text>
</comment>
<evidence type="ECO:0000256" key="1">
    <source>
        <dbReference type="SAM" id="Phobius"/>
    </source>
</evidence>
<reference evidence="3" key="1">
    <citation type="submission" date="2016-10" db="EMBL/GenBank/DDBJ databases">
        <authorList>
            <person name="de Groot N.N."/>
        </authorList>
    </citation>
    <scope>NUCLEOTIDE SEQUENCE [LARGE SCALE GENOMIC DNA]</scope>
    <source>
        <strain evidence="3">10nlg</strain>
    </source>
</reference>
<keyword evidence="1" id="KW-1133">Transmembrane helix</keyword>
<feature type="transmembrane region" description="Helical" evidence="1">
    <location>
        <begin position="12"/>
        <end position="35"/>
    </location>
</feature>
<sequence>MDDTGKKLQKIGNNMMGCGCLLTLFVTIPILLLLFL</sequence>
<accession>A0A1H9RBW7</accession>
<evidence type="ECO:0000313" key="3">
    <source>
        <dbReference type="Proteomes" id="UP000199318"/>
    </source>
</evidence>
<proteinExistence type="predicted"/>
<evidence type="ECO:0000313" key="2">
    <source>
        <dbReference type="EMBL" id="SER69423.1"/>
    </source>
</evidence>
<dbReference type="STRING" id="1464123.SAMN05444126_10474"/>
<dbReference type="Proteomes" id="UP000199318">
    <property type="component" value="Unassembled WGS sequence"/>
</dbReference>
<keyword evidence="1" id="KW-0472">Membrane</keyword>